<keyword evidence="2" id="KW-0812">Transmembrane</keyword>
<dbReference type="Pfam" id="PF13464">
    <property type="entry name" value="RodZ_C"/>
    <property type="match status" value="1"/>
</dbReference>
<feature type="region of interest" description="Disordered" evidence="1">
    <location>
        <begin position="273"/>
        <end position="300"/>
    </location>
</feature>
<dbReference type="CDD" id="cd00093">
    <property type="entry name" value="HTH_XRE"/>
    <property type="match status" value="1"/>
</dbReference>
<dbReference type="InterPro" id="IPR010982">
    <property type="entry name" value="Lambda_DNA-bd_dom_sf"/>
</dbReference>
<organism evidence="4 5">
    <name type="scientific">Halanaerobium saccharolyticum subsp. saccharolyticum DSM 6643</name>
    <dbReference type="NCBI Taxonomy" id="1293054"/>
    <lineage>
        <taxon>Bacteria</taxon>
        <taxon>Bacillati</taxon>
        <taxon>Bacillota</taxon>
        <taxon>Clostridia</taxon>
        <taxon>Halanaerobiales</taxon>
        <taxon>Halanaerobiaceae</taxon>
        <taxon>Halanaerobium</taxon>
    </lineage>
</organism>
<gene>
    <name evidence="4" type="ORF">HSACCH_01139</name>
</gene>
<protein>
    <recommendedName>
        <fullName evidence="3">Cytoskeleton protein RodZ-like C-terminal domain-containing protein</fullName>
    </recommendedName>
</protein>
<dbReference type="InParanoid" id="M5E0C4"/>
<dbReference type="STRING" id="1293054.HSACCH_01139"/>
<proteinExistence type="predicted"/>
<evidence type="ECO:0000256" key="2">
    <source>
        <dbReference type="SAM" id="Phobius"/>
    </source>
</evidence>
<dbReference type="Pfam" id="PF13413">
    <property type="entry name" value="HTH_25"/>
    <property type="match status" value="1"/>
</dbReference>
<evidence type="ECO:0000313" key="4">
    <source>
        <dbReference type="EMBL" id="CCU79195.1"/>
    </source>
</evidence>
<feature type="transmembrane region" description="Helical" evidence="2">
    <location>
        <begin position="114"/>
        <end position="136"/>
    </location>
</feature>
<evidence type="ECO:0000259" key="3">
    <source>
        <dbReference type="Pfam" id="PF13464"/>
    </source>
</evidence>
<evidence type="ECO:0000313" key="5">
    <source>
        <dbReference type="Proteomes" id="UP000012063"/>
    </source>
</evidence>
<feature type="compositionally biased region" description="Polar residues" evidence="1">
    <location>
        <begin position="284"/>
        <end position="298"/>
    </location>
</feature>
<evidence type="ECO:0000256" key="1">
    <source>
        <dbReference type="SAM" id="MobiDB-lite"/>
    </source>
</evidence>
<dbReference type="InterPro" id="IPR050400">
    <property type="entry name" value="Bact_Cytoskel_RodZ"/>
</dbReference>
<dbReference type="RefSeq" id="WP_005488535.1">
    <property type="nucleotide sequence ID" value="NZ_CAUI01000015.1"/>
</dbReference>
<dbReference type="OrthoDB" id="9797543at2"/>
<reference evidence="5" key="1">
    <citation type="journal article" date="2013" name="Genome Announc.">
        <title>Genome Sequence of Halanaerobium saccharolyticum subsp. saccharolyticum Strain DSM 6643T, a Halophilic Hydrogen-Producing Bacterium.</title>
        <authorList>
            <person name="Kivisto A."/>
            <person name="Larjo A."/>
            <person name="Ciranna A."/>
            <person name="Santala V."/>
            <person name="Roos C."/>
            <person name="Karp M."/>
        </authorList>
    </citation>
    <scope>NUCLEOTIDE SEQUENCE [LARGE SCALE GENOMIC DNA]</scope>
    <source>
        <strain evidence="5">DSM 6643</strain>
    </source>
</reference>
<dbReference type="GO" id="GO:0003677">
    <property type="term" value="F:DNA binding"/>
    <property type="evidence" value="ECO:0007669"/>
    <property type="project" value="InterPro"/>
</dbReference>
<name>M5E0C4_9FIRM</name>
<dbReference type="eggNOG" id="COG1426">
    <property type="taxonomic scope" value="Bacteria"/>
</dbReference>
<dbReference type="InterPro" id="IPR001387">
    <property type="entry name" value="Cro/C1-type_HTH"/>
</dbReference>
<feature type="domain" description="Cytoskeleton protein RodZ-like C-terminal" evidence="3">
    <location>
        <begin position="307"/>
        <end position="365"/>
    </location>
</feature>
<dbReference type="PANTHER" id="PTHR34475">
    <property type="match status" value="1"/>
</dbReference>
<sequence>MEDIELGTLLKKARQEKGLTLNDIQELTKIRKKYLEAIEANNFDVLPGKVYLKVFIKGYAREVDINYKELLNYYPVLNIKEESKSPIHQDYLDGTKVTHKVKGNKGRKKSIFKIIFIVLISLFLIAAGVYTFQYFASSEIRLLNQNVNDEQNIEENALILENTEDSNQQNNENNKTEAEMEAELADINNENDILDSIDPEILSDQNTEIINPNNFNDMEGINSAESDKITEIIVSNNLMEEQNIVEDTLTNINEDNNQQIDVDENIEINETLTMNDADTKPENSSEIAENNETEAQSSEMDKTINFMASDTVWVNIRLDGETAFSGILEAGDSRDFELNNELYIKIGNAGAITAVVNGEERGPWSGPAGIAEVEFKVEDDKININNLREDN</sequence>
<comment type="caution">
    <text evidence="4">The sequence shown here is derived from an EMBL/GenBank/DDBJ whole genome shotgun (WGS) entry which is preliminary data.</text>
</comment>
<keyword evidence="2" id="KW-0472">Membrane</keyword>
<dbReference type="AlphaFoldDB" id="M5E0C4"/>
<dbReference type="EMBL" id="CAUI01000015">
    <property type="protein sequence ID" value="CCU79195.1"/>
    <property type="molecule type" value="Genomic_DNA"/>
</dbReference>
<dbReference type="InterPro" id="IPR025194">
    <property type="entry name" value="RodZ-like_C"/>
</dbReference>
<accession>M5E0C4</accession>
<dbReference type="Proteomes" id="UP000012063">
    <property type="component" value="Unassembled WGS sequence"/>
</dbReference>
<dbReference type="PANTHER" id="PTHR34475:SF1">
    <property type="entry name" value="CYTOSKELETON PROTEIN RODZ"/>
    <property type="match status" value="1"/>
</dbReference>
<keyword evidence="2" id="KW-1133">Transmembrane helix</keyword>
<keyword evidence="5" id="KW-1185">Reference proteome</keyword>
<dbReference type="SUPFAM" id="SSF47413">
    <property type="entry name" value="lambda repressor-like DNA-binding domains"/>
    <property type="match status" value="1"/>
</dbReference>
<dbReference type="Gene3D" id="1.10.260.40">
    <property type="entry name" value="lambda repressor-like DNA-binding domains"/>
    <property type="match status" value="1"/>
</dbReference>